<dbReference type="InterPro" id="IPR055411">
    <property type="entry name" value="LRR_FXL15/At3g58940/PEG3-like"/>
</dbReference>
<dbReference type="FunFam" id="3.80.10.10:FF:000449">
    <property type="entry name" value="F-box protein SKIP2"/>
    <property type="match status" value="1"/>
</dbReference>
<dbReference type="Pfam" id="PF24758">
    <property type="entry name" value="LRR_At5g56370"/>
    <property type="match status" value="1"/>
</dbReference>
<sequence length="517" mass="55394">MGQVSSSSSSCSIPPASATTGERDLDEGRRCPTDLISELPDECLACIFQSLGPGDRKRCSLVCKRWLRVEGQSRQRLSLDATSHLLTAIPSLFVRFDRVSKLALKCDRRMLSINDEALALVAVHCPSLTKLKLKACRELTDAGIEAFAKHCPALRKLSCASCTFGARGMNSVLRYCPALEELSIKRLRGLADGTAQPIGPPPGCSTSLRTICLKELYNGQCFSPLIAASKSLRNLRLYRCSGDWDRLLEAIAAQVQGLVEVHLERLQVSDRGLLALAGCADLEVLHLVKTPECTNAGLAAVADCCRMLRKLHIDGWKTNRIGDDGLVAVARKCKNLQELVLIGVNPTSASLSLLATNCLGLERLALCGSETIGDVELSCIAAKCASLRKLCIKGCPVSDQGMEALAAGCPNLVKVKVKKCRGVTSEGAEWLRASRGSLAVNLDTHDPPDASTSDCVPEHLDRSVAATTALNSHAPLDAPVTTSSGRSALSKARLVLHAGKSFMACTFMKWSISRSSQ</sequence>
<dbReference type="InterPro" id="IPR057207">
    <property type="entry name" value="FBXL15_LRR"/>
</dbReference>
<evidence type="ECO:0000313" key="4">
    <source>
        <dbReference type="Proteomes" id="UP000017836"/>
    </source>
</evidence>
<dbReference type="GO" id="GO:0019005">
    <property type="term" value="C:SCF ubiquitin ligase complex"/>
    <property type="evidence" value="ECO:0000318"/>
    <property type="project" value="GO_Central"/>
</dbReference>
<dbReference type="HOGENOM" id="CLU_016072_4_0_1"/>
<dbReference type="PANTHER" id="PTHR13318">
    <property type="entry name" value="PARTNER OF PAIRED, ISOFORM B-RELATED"/>
    <property type="match status" value="1"/>
</dbReference>
<organism evidence="3 4">
    <name type="scientific">Amborella trichopoda</name>
    <dbReference type="NCBI Taxonomy" id="13333"/>
    <lineage>
        <taxon>Eukaryota</taxon>
        <taxon>Viridiplantae</taxon>
        <taxon>Streptophyta</taxon>
        <taxon>Embryophyta</taxon>
        <taxon>Tracheophyta</taxon>
        <taxon>Spermatophyta</taxon>
        <taxon>Magnoliopsida</taxon>
        <taxon>Amborellales</taxon>
        <taxon>Amborellaceae</taxon>
        <taxon>Amborella</taxon>
    </lineage>
</organism>
<dbReference type="OrthoDB" id="423607at2759"/>
<dbReference type="FunFam" id="1.20.1280.50:FF:000023">
    <property type="entry name" value="F-box/LRR-repeat protein 4"/>
    <property type="match status" value="1"/>
</dbReference>
<dbReference type="SUPFAM" id="SSF52047">
    <property type="entry name" value="RNI-like"/>
    <property type="match status" value="1"/>
</dbReference>
<dbReference type="OMA" id="KCKHVTG"/>
<dbReference type="InterPro" id="IPR001810">
    <property type="entry name" value="F-box_dom"/>
</dbReference>
<gene>
    <name evidence="3" type="ORF">AMTR_s00198p00016850</name>
</gene>
<dbReference type="CDD" id="cd22159">
    <property type="entry name" value="F-box_AtTIR1-like"/>
    <property type="match status" value="1"/>
</dbReference>
<dbReference type="GO" id="GO:0031146">
    <property type="term" value="P:SCF-dependent proteasomal ubiquitin-dependent protein catabolic process"/>
    <property type="evidence" value="ECO:0000318"/>
    <property type="project" value="GO_Central"/>
</dbReference>
<dbReference type="SMART" id="SM00367">
    <property type="entry name" value="LRR_CC"/>
    <property type="match status" value="8"/>
</dbReference>
<dbReference type="InterPro" id="IPR036047">
    <property type="entry name" value="F-box-like_dom_sf"/>
</dbReference>
<keyword evidence="4" id="KW-1185">Reference proteome</keyword>
<dbReference type="eggNOG" id="KOG1947">
    <property type="taxonomic scope" value="Eukaryota"/>
</dbReference>
<dbReference type="KEGG" id="atr:18448489"/>
<name>U5DC45_AMBTC</name>
<dbReference type="Pfam" id="PF25372">
    <property type="entry name" value="DUF7885"/>
    <property type="match status" value="1"/>
</dbReference>
<dbReference type="Gramene" id="ERN20079">
    <property type="protein sequence ID" value="ERN20079"/>
    <property type="gene ID" value="AMTR_s00198p00016850"/>
</dbReference>
<protein>
    <recommendedName>
        <fullName evidence="2">F-box domain-containing protein</fullName>
    </recommendedName>
</protein>
<dbReference type="STRING" id="13333.U5DC45"/>
<dbReference type="InterPro" id="IPR032675">
    <property type="entry name" value="LRR_dom_sf"/>
</dbReference>
<feature type="compositionally biased region" description="Low complexity" evidence="1">
    <location>
        <begin position="1"/>
        <end position="12"/>
    </location>
</feature>
<dbReference type="PANTHER" id="PTHR13318:SF92">
    <property type="entry name" value="F-BOX_LRR-REPEAT PROTEIN 8-RELATED"/>
    <property type="match status" value="1"/>
</dbReference>
<evidence type="ECO:0000259" key="2">
    <source>
        <dbReference type="PROSITE" id="PS50181"/>
    </source>
</evidence>
<dbReference type="InterPro" id="IPR006553">
    <property type="entry name" value="Leu-rich_rpt_Cys-con_subtyp"/>
</dbReference>
<dbReference type="PROSITE" id="PS50181">
    <property type="entry name" value="FBOX"/>
    <property type="match status" value="1"/>
</dbReference>
<dbReference type="Gene3D" id="1.20.1280.50">
    <property type="match status" value="1"/>
</dbReference>
<proteinExistence type="predicted"/>
<dbReference type="Pfam" id="PF00646">
    <property type="entry name" value="F-box"/>
    <property type="match status" value="1"/>
</dbReference>
<accession>U5DC45</accession>
<reference evidence="4" key="1">
    <citation type="journal article" date="2013" name="Science">
        <title>The Amborella genome and the evolution of flowering plants.</title>
        <authorList>
            <consortium name="Amborella Genome Project"/>
        </authorList>
    </citation>
    <scope>NUCLEOTIDE SEQUENCE [LARGE SCALE GENOMIC DNA]</scope>
</reference>
<dbReference type="SUPFAM" id="SSF81383">
    <property type="entry name" value="F-box domain"/>
    <property type="match status" value="1"/>
</dbReference>
<dbReference type="EMBL" id="KI392061">
    <property type="protein sequence ID" value="ERN20079.1"/>
    <property type="molecule type" value="Genomic_DNA"/>
</dbReference>
<feature type="region of interest" description="Disordered" evidence="1">
    <location>
        <begin position="1"/>
        <end position="28"/>
    </location>
</feature>
<dbReference type="Gene3D" id="3.80.10.10">
    <property type="entry name" value="Ribonuclease Inhibitor"/>
    <property type="match status" value="2"/>
</dbReference>
<dbReference type="AlphaFoldDB" id="U5DC45"/>
<evidence type="ECO:0000256" key="1">
    <source>
        <dbReference type="SAM" id="MobiDB-lite"/>
    </source>
</evidence>
<evidence type="ECO:0000313" key="3">
    <source>
        <dbReference type="EMBL" id="ERN20079.1"/>
    </source>
</evidence>
<dbReference type="Proteomes" id="UP000017836">
    <property type="component" value="Unassembled WGS sequence"/>
</dbReference>
<feature type="domain" description="F-box" evidence="2">
    <location>
        <begin position="33"/>
        <end position="69"/>
    </location>
</feature>